<evidence type="ECO:0000313" key="4">
    <source>
        <dbReference type="Proteomes" id="UP000569732"/>
    </source>
</evidence>
<dbReference type="Gene3D" id="3.40.50.2000">
    <property type="entry name" value="Glycogen Phosphorylase B"/>
    <property type="match status" value="2"/>
</dbReference>
<reference evidence="3 4" key="1">
    <citation type="submission" date="2020-07" db="EMBL/GenBank/DDBJ databases">
        <title>Endozoicomonas sp. nov., isolated from sediment.</title>
        <authorList>
            <person name="Gu T."/>
        </authorList>
    </citation>
    <scope>NUCLEOTIDE SEQUENCE [LARGE SCALE GENOMIC DNA]</scope>
    <source>
        <strain evidence="3 4">SM1973</strain>
    </source>
</reference>
<feature type="domain" description="Glycosyltransferase subfamily 4-like N-terminal" evidence="2">
    <location>
        <begin position="93"/>
        <end position="207"/>
    </location>
</feature>
<feature type="domain" description="Glycosyl transferase family 1" evidence="1">
    <location>
        <begin position="224"/>
        <end position="378"/>
    </location>
</feature>
<dbReference type="CDD" id="cd03801">
    <property type="entry name" value="GT4_PimA-like"/>
    <property type="match status" value="1"/>
</dbReference>
<gene>
    <name evidence="3" type="ORF">H0A36_06580</name>
</gene>
<organism evidence="3 4">
    <name type="scientific">Spartinivicinus marinus</name>
    <dbReference type="NCBI Taxonomy" id="2994442"/>
    <lineage>
        <taxon>Bacteria</taxon>
        <taxon>Pseudomonadati</taxon>
        <taxon>Pseudomonadota</taxon>
        <taxon>Gammaproteobacteria</taxon>
        <taxon>Oceanospirillales</taxon>
        <taxon>Zooshikellaceae</taxon>
        <taxon>Spartinivicinus</taxon>
    </lineage>
</organism>
<proteinExistence type="predicted"/>
<dbReference type="InterPro" id="IPR001296">
    <property type="entry name" value="Glyco_trans_1"/>
</dbReference>
<dbReference type="EMBL" id="JACCKB010000006">
    <property type="protein sequence ID" value="NYZ65672.1"/>
    <property type="molecule type" value="Genomic_DNA"/>
</dbReference>
<dbReference type="PANTHER" id="PTHR45947">
    <property type="entry name" value="SULFOQUINOVOSYL TRANSFERASE SQD2"/>
    <property type="match status" value="1"/>
</dbReference>
<accession>A0A853I2G8</accession>
<dbReference type="Pfam" id="PF00534">
    <property type="entry name" value="Glycos_transf_1"/>
    <property type="match status" value="1"/>
</dbReference>
<dbReference type="RefSeq" id="WP_180567701.1">
    <property type="nucleotide sequence ID" value="NZ_JACCKB010000006.1"/>
</dbReference>
<dbReference type="AlphaFoldDB" id="A0A853I2G8"/>
<name>A0A853I2G8_9GAMM</name>
<protein>
    <submittedName>
        <fullName evidence="3">Glycosyltransferase family 4 protein</fullName>
    </submittedName>
</protein>
<evidence type="ECO:0000259" key="1">
    <source>
        <dbReference type="Pfam" id="PF00534"/>
    </source>
</evidence>
<sequence>MKLINHEHKKEQTKISVITTSYPISTNSSSGIFVKNLIDNLPPDIHRTVIIPGSTNSIQFEAQPYENFKIFRYAPKKYQSLAHQPGGIPVALHQKKWPYLILPLFIVSLCYQCILAAFKSKLIHANWSAIGAIAGIIGKLFNTPVITTLRGEDISRASTSVLYSLALKLCIISNNKVICVSTKMKEILIGQYPTLRDKVVHIPNGVSSTFLNIQRNNKTISSQKLRLKLLTVGSLIPRKSINTIIEALATFPKFNRPFLNIIGDGIERENLEKLCISLDIRESVSFAGSISPNEIIEFYKSSDIFILSSLSEGRPNVLLEAMASELPVIASNIDGVIELIKGNGLLFEPKNHKELSNKISILLNDKKYRDILANKGKQFIINQHLTWNNTGSKYAKLYYATINE</sequence>
<keyword evidence="4" id="KW-1185">Reference proteome</keyword>
<dbReference type="Pfam" id="PF13439">
    <property type="entry name" value="Glyco_transf_4"/>
    <property type="match status" value="1"/>
</dbReference>
<dbReference type="Proteomes" id="UP000569732">
    <property type="component" value="Unassembled WGS sequence"/>
</dbReference>
<dbReference type="SUPFAM" id="SSF53756">
    <property type="entry name" value="UDP-Glycosyltransferase/glycogen phosphorylase"/>
    <property type="match status" value="1"/>
</dbReference>
<evidence type="ECO:0000259" key="2">
    <source>
        <dbReference type="Pfam" id="PF13439"/>
    </source>
</evidence>
<dbReference type="GO" id="GO:0016757">
    <property type="term" value="F:glycosyltransferase activity"/>
    <property type="evidence" value="ECO:0007669"/>
    <property type="project" value="InterPro"/>
</dbReference>
<dbReference type="InterPro" id="IPR028098">
    <property type="entry name" value="Glyco_trans_4-like_N"/>
</dbReference>
<dbReference type="InterPro" id="IPR050194">
    <property type="entry name" value="Glycosyltransferase_grp1"/>
</dbReference>
<comment type="caution">
    <text evidence="3">The sequence shown here is derived from an EMBL/GenBank/DDBJ whole genome shotgun (WGS) entry which is preliminary data.</text>
</comment>
<dbReference type="PANTHER" id="PTHR45947:SF3">
    <property type="entry name" value="SULFOQUINOVOSYL TRANSFERASE SQD2"/>
    <property type="match status" value="1"/>
</dbReference>
<evidence type="ECO:0000313" key="3">
    <source>
        <dbReference type="EMBL" id="NYZ65672.1"/>
    </source>
</evidence>